<evidence type="ECO:0000259" key="3">
    <source>
        <dbReference type="PROSITE" id="PS50801"/>
    </source>
</evidence>
<dbReference type="eggNOG" id="COG1366">
    <property type="taxonomic scope" value="Bacteria"/>
</dbReference>
<dbReference type="GO" id="GO:0043856">
    <property type="term" value="F:anti-sigma factor antagonist activity"/>
    <property type="evidence" value="ECO:0007669"/>
    <property type="project" value="InterPro"/>
</dbReference>
<name>I0HBP9_ACTM4</name>
<proteinExistence type="inferred from homology"/>
<comment type="similarity">
    <text evidence="1 2">Belongs to the anti-sigma-factor antagonist family.</text>
</comment>
<sequence length="140" mass="15001">MGSHRVVISLDPREPTPAPFTKVTHMQVSVAHHPPNTAVLVLRGSLDIDTAPALKANLGRLVERPAPRVVVDVSGLDFCDSMGVGVLVTAHGRATERGGWVRLAAPSGFLRRLFDTLGLTEYLPMFPDLATAMKDEPPTG</sequence>
<dbReference type="Gene3D" id="3.30.750.24">
    <property type="entry name" value="STAS domain"/>
    <property type="match status" value="1"/>
</dbReference>
<dbReference type="AlphaFoldDB" id="I0HBP9"/>
<dbReference type="PROSITE" id="PS50801">
    <property type="entry name" value="STAS"/>
    <property type="match status" value="1"/>
</dbReference>
<dbReference type="KEGG" id="ams:AMIS_52160"/>
<reference evidence="4 5" key="1">
    <citation type="submission" date="2012-02" db="EMBL/GenBank/DDBJ databases">
        <title>Complete genome sequence of Actinoplanes missouriensis 431 (= NBRC 102363).</title>
        <authorList>
            <person name="Ohnishi Y."/>
            <person name="Ishikawa J."/>
            <person name="Sekine M."/>
            <person name="Hosoyama A."/>
            <person name="Harada T."/>
            <person name="Narita H."/>
            <person name="Hata T."/>
            <person name="Konno Y."/>
            <person name="Tutikane K."/>
            <person name="Fujita N."/>
            <person name="Horinouchi S."/>
            <person name="Hayakawa M."/>
        </authorList>
    </citation>
    <scope>NUCLEOTIDE SEQUENCE [LARGE SCALE GENOMIC DNA]</scope>
    <source>
        <strain evidence="5">ATCC 14538 / DSM 43046 / CBS 188.64 / JCM 3121 / NBRC 102363 / NCIMB 12654 / NRRL B-3342 / UNCC 431</strain>
    </source>
</reference>
<evidence type="ECO:0000313" key="4">
    <source>
        <dbReference type="EMBL" id="BAL90436.1"/>
    </source>
</evidence>
<evidence type="ECO:0000256" key="2">
    <source>
        <dbReference type="RuleBase" id="RU003749"/>
    </source>
</evidence>
<accession>I0HBP9</accession>
<dbReference type="PANTHER" id="PTHR33495:SF2">
    <property type="entry name" value="ANTI-SIGMA FACTOR ANTAGONIST TM_1081-RELATED"/>
    <property type="match status" value="1"/>
</dbReference>
<dbReference type="InterPro" id="IPR036513">
    <property type="entry name" value="STAS_dom_sf"/>
</dbReference>
<feature type="domain" description="STAS" evidence="3">
    <location>
        <begin position="27"/>
        <end position="136"/>
    </location>
</feature>
<organism evidence="4 5">
    <name type="scientific">Actinoplanes missouriensis (strain ATCC 14538 / DSM 43046 / CBS 188.64 / JCM 3121 / NBRC 102363 / NCIMB 12654 / NRRL B-3342 / UNCC 431)</name>
    <dbReference type="NCBI Taxonomy" id="512565"/>
    <lineage>
        <taxon>Bacteria</taxon>
        <taxon>Bacillati</taxon>
        <taxon>Actinomycetota</taxon>
        <taxon>Actinomycetes</taxon>
        <taxon>Micromonosporales</taxon>
        <taxon>Micromonosporaceae</taxon>
        <taxon>Actinoplanes</taxon>
    </lineage>
</organism>
<dbReference type="InterPro" id="IPR002645">
    <property type="entry name" value="STAS_dom"/>
</dbReference>
<dbReference type="PATRIC" id="fig|512565.3.peg.5211"/>
<dbReference type="SUPFAM" id="SSF52091">
    <property type="entry name" value="SpoIIaa-like"/>
    <property type="match status" value="1"/>
</dbReference>
<dbReference type="NCBIfam" id="TIGR00377">
    <property type="entry name" value="ant_ant_sig"/>
    <property type="match status" value="1"/>
</dbReference>
<dbReference type="PANTHER" id="PTHR33495">
    <property type="entry name" value="ANTI-SIGMA FACTOR ANTAGONIST TM_1081-RELATED-RELATED"/>
    <property type="match status" value="1"/>
</dbReference>
<dbReference type="Proteomes" id="UP000007882">
    <property type="component" value="Chromosome"/>
</dbReference>
<evidence type="ECO:0000313" key="5">
    <source>
        <dbReference type="Proteomes" id="UP000007882"/>
    </source>
</evidence>
<dbReference type="CDD" id="cd07043">
    <property type="entry name" value="STAS_anti-anti-sigma_factors"/>
    <property type="match status" value="1"/>
</dbReference>
<gene>
    <name evidence="4" type="ordered locus">AMIS_52160</name>
</gene>
<dbReference type="HOGENOM" id="CLU_115403_3_2_11"/>
<dbReference type="STRING" id="512565.AMIS_52160"/>
<dbReference type="InterPro" id="IPR003658">
    <property type="entry name" value="Anti-sigma_ant"/>
</dbReference>
<dbReference type="EMBL" id="AP012319">
    <property type="protein sequence ID" value="BAL90436.1"/>
    <property type="molecule type" value="Genomic_DNA"/>
</dbReference>
<protein>
    <recommendedName>
        <fullName evidence="2">Anti-sigma factor antagonist</fullName>
    </recommendedName>
</protein>
<dbReference type="Pfam" id="PF01740">
    <property type="entry name" value="STAS"/>
    <property type="match status" value="1"/>
</dbReference>
<evidence type="ECO:0000256" key="1">
    <source>
        <dbReference type="ARBA" id="ARBA00009013"/>
    </source>
</evidence>
<keyword evidence="5" id="KW-1185">Reference proteome</keyword>